<organism evidence="3 4">
    <name type="scientific">Pandoraea thiooxydans</name>
    <dbReference type="NCBI Taxonomy" id="445709"/>
    <lineage>
        <taxon>Bacteria</taxon>
        <taxon>Pseudomonadati</taxon>
        <taxon>Pseudomonadota</taxon>
        <taxon>Betaproteobacteria</taxon>
        <taxon>Burkholderiales</taxon>
        <taxon>Burkholderiaceae</taxon>
        <taxon>Pandoraea</taxon>
    </lineage>
</organism>
<dbReference type="GO" id="GO:0008233">
    <property type="term" value="F:peptidase activity"/>
    <property type="evidence" value="ECO:0007669"/>
    <property type="project" value="InterPro"/>
</dbReference>
<dbReference type="PROSITE" id="PS50990">
    <property type="entry name" value="PEPTIDASE_C39"/>
    <property type="match status" value="1"/>
</dbReference>
<dbReference type="AlphaFoldDB" id="A0A0G3END8"/>
<accession>A0A0G3END8</accession>
<dbReference type="OrthoDB" id="13401at2"/>
<evidence type="ECO:0000259" key="2">
    <source>
        <dbReference type="PROSITE" id="PS50990"/>
    </source>
</evidence>
<dbReference type="GO" id="GO:0016020">
    <property type="term" value="C:membrane"/>
    <property type="evidence" value="ECO:0007669"/>
    <property type="project" value="InterPro"/>
</dbReference>
<dbReference type="CDD" id="cd02423">
    <property type="entry name" value="Peptidase_C39G"/>
    <property type="match status" value="1"/>
</dbReference>
<keyword evidence="1" id="KW-0732">Signal</keyword>
<evidence type="ECO:0000313" key="3">
    <source>
        <dbReference type="EMBL" id="AKJ68470.1"/>
    </source>
</evidence>
<dbReference type="Proteomes" id="UP000036700">
    <property type="component" value="Chromosome"/>
</dbReference>
<dbReference type="RefSeq" id="WP_047214309.1">
    <property type="nucleotide sequence ID" value="NZ_CP011568.3"/>
</dbReference>
<dbReference type="EMBL" id="CP011568">
    <property type="protein sequence ID" value="AKJ68470.1"/>
    <property type="molecule type" value="Genomic_DNA"/>
</dbReference>
<sequence length="234" mass="26039">MMHYTRWLRFGSTIVLACLALGASAQSQVDLESVAGIPAFKTMRSIKDMRYRDIVRQEYDFSCGSAALSTLLKYGYGINIPEAEMIKRMMVYSTPAVVIKSGFSMLDMKKFVETLGFQGRGFRVNVHALYDLRIPVIALMDINGYQHFVLIKGARDGRIFLADPALGNRVVEEADFARQWDGLILAVVGKPFLEDSPLLQGNYSLALRQRAGALATSARPTPEVDFGLIKSNLF</sequence>
<dbReference type="GO" id="GO:0005524">
    <property type="term" value="F:ATP binding"/>
    <property type="evidence" value="ECO:0007669"/>
    <property type="project" value="InterPro"/>
</dbReference>
<feature type="signal peptide" evidence="1">
    <location>
        <begin position="1"/>
        <end position="25"/>
    </location>
</feature>
<dbReference type="GO" id="GO:0006508">
    <property type="term" value="P:proteolysis"/>
    <property type="evidence" value="ECO:0007669"/>
    <property type="project" value="InterPro"/>
</dbReference>
<feature type="domain" description="Peptidase C39" evidence="2">
    <location>
        <begin position="57"/>
        <end position="187"/>
    </location>
</feature>
<proteinExistence type="predicted"/>
<reference evidence="4" key="1">
    <citation type="submission" date="2015-06" db="EMBL/GenBank/DDBJ databases">
        <authorList>
            <person name="Lim Y.L."/>
            <person name="Ee R."/>
            <person name="Yong D."/>
            <person name="How K.Y."/>
            <person name="Yin W.F."/>
            <person name="Chan K.G."/>
        </authorList>
    </citation>
    <scope>NUCLEOTIDE SEQUENCE [LARGE SCALE GENOMIC DNA]</scope>
    <source>
        <strain evidence="4">DSM 25325</strain>
    </source>
</reference>
<evidence type="ECO:0000256" key="1">
    <source>
        <dbReference type="SAM" id="SignalP"/>
    </source>
</evidence>
<evidence type="ECO:0000313" key="4">
    <source>
        <dbReference type="Proteomes" id="UP000036700"/>
    </source>
</evidence>
<keyword evidence="4" id="KW-1185">Reference proteome</keyword>
<dbReference type="Pfam" id="PF03412">
    <property type="entry name" value="Peptidase_C39"/>
    <property type="match status" value="1"/>
</dbReference>
<dbReference type="PATRIC" id="fig|445709.3.peg.2104"/>
<name>A0A0G3END8_9BURK</name>
<feature type="chain" id="PRO_5002553248" evidence="1">
    <location>
        <begin position="26"/>
        <end position="234"/>
    </location>
</feature>
<gene>
    <name evidence="3" type="ORF">ABW99_09835</name>
</gene>
<dbReference type="Gene3D" id="3.90.70.10">
    <property type="entry name" value="Cysteine proteinases"/>
    <property type="match status" value="1"/>
</dbReference>
<dbReference type="STRING" id="445709.ABW99_09835"/>
<protein>
    <submittedName>
        <fullName evidence="3">Peptidase C39</fullName>
    </submittedName>
</protein>
<dbReference type="KEGG" id="ptx:ABW99_09835"/>
<dbReference type="InterPro" id="IPR005074">
    <property type="entry name" value="Peptidase_C39"/>
</dbReference>